<feature type="transmembrane region" description="Helical" evidence="1">
    <location>
        <begin position="57"/>
        <end position="81"/>
    </location>
</feature>
<comment type="subcellular location">
    <subcellularLocation>
        <location evidence="1">Membrane</location>
        <topology evidence="1">Multi-pass membrane protein</topology>
    </subcellularLocation>
</comment>
<proteinExistence type="inferred from homology"/>
<keyword evidence="1" id="KW-0812">Transmembrane</keyword>
<protein>
    <recommendedName>
        <fullName evidence="1">Pecanex-like protein</fullName>
    </recommendedName>
</protein>
<keyword evidence="1" id="KW-1133">Transmembrane helix</keyword>
<name>B4I9S4_DROSE</name>
<dbReference type="PANTHER" id="PTHR12372">
    <property type="entry name" value="PECANEX"/>
    <property type="match status" value="1"/>
</dbReference>
<keyword evidence="1" id="KW-0472">Membrane</keyword>
<accession>B4I9S4</accession>
<reference evidence="2 3" key="1">
    <citation type="journal article" date="2007" name="Nature">
        <title>Evolution of genes and genomes on the Drosophila phylogeny.</title>
        <authorList>
            <consortium name="Drosophila 12 Genomes Consortium"/>
            <person name="Clark A.G."/>
            <person name="Eisen M.B."/>
            <person name="Smith D.R."/>
            <person name="Bergman C.M."/>
            <person name="Oliver B."/>
            <person name="Markow T.A."/>
            <person name="Kaufman T.C."/>
            <person name="Kellis M."/>
            <person name="Gelbart W."/>
            <person name="Iyer V.N."/>
            <person name="Pollard D.A."/>
            <person name="Sackton T.B."/>
            <person name="Larracuente A.M."/>
            <person name="Singh N.D."/>
            <person name="Abad J.P."/>
            <person name="Abt D.N."/>
            <person name="Adryan B."/>
            <person name="Aguade M."/>
            <person name="Akashi H."/>
            <person name="Anderson W.W."/>
            <person name="Aquadro C.F."/>
            <person name="Ardell D.H."/>
            <person name="Arguello R."/>
            <person name="Artieri C.G."/>
            <person name="Barbash D.A."/>
            <person name="Barker D."/>
            <person name="Barsanti P."/>
            <person name="Batterham P."/>
            <person name="Batzoglou S."/>
            <person name="Begun D."/>
            <person name="Bhutkar A."/>
            <person name="Blanco E."/>
            <person name="Bosak S.A."/>
            <person name="Bradley R.K."/>
            <person name="Brand A.D."/>
            <person name="Brent M.R."/>
            <person name="Brooks A.N."/>
            <person name="Brown R.H."/>
            <person name="Butlin R.K."/>
            <person name="Caggese C."/>
            <person name="Calvi B.R."/>
            <person name="Bernardo de Carvalho A."/>
            <person name="Caspi A."/>
            <person name="Castrezana S."/>
            <person name="Celniker S.E."/>
            <person name="Chang J.L."/>
            <person name="Chapple C."/>
            <person name="Chatterji S."/>
            <person name="Chinwalla A."/>
            <person name="Civetta A."/>
            <person name="Clifton S.W."/>
            <person name="Comeron J.M."/>
            <person name="Costello J.C."/>
            <person name="Coyne J.A."/>
            <person name="Daub J."/>
            <person name="David R.G."/>
            <person name="Delcher A.L."/>
            <person name="Delehaunty K."/>
            <person name="Do C.B."/>
            <person name="Ebling H."/>
            <person name="Edwards K."/>
            <person name="Eickbush T."/>
            <person name="Evans J.D."/>
            <person name="Filipski A."/>
            <person name="Findeiss S."/>
            <person name="Freyhult E."/>
            <person name="Fulton L."/>
            <person name="Fulton R."/>
            <person name="Garcia A.C."/>
            <person name="Gardiner A."/>
            <person name="Garfield D.A."/>
            <person name="Garvin B.E."/>
            <person name="Gibson G."/>
            <person name="Gilbert D."/>
            <person name="Gnerre S."/>
            <person name="Godfrey J."/>
            <person name="Good R."/>
            <person name="Gotea V."/>
            <person name="Gravely B."/>
            <person name="Greenberg A.J."/>
            <person name="Griffiths-Jones S."/>
            <person name="Gross S."/>
            <person name="Guigo R."/>
            <person name="Gustafson E.A."/>
            <person name="Haerty W."/>
            <person name="Hahn M.W."/>
            <person name="Halligan D.L."/>
            <person name="Halpern A.L."/>
            <person name="Halter G.M."/>
            <person name="Han M.V."/>
            <person name="Heger A."/>
            <person name="Hillier L."/>
            <person name="Hinrichs A.S."/>
            <person name="Holmes I."/>
            <person name="Hoskins R.A."/>
            <person name="Hubisz M.J."/>
            <person name="Hultmark D."/>
            <person name="Huntley M.A."/>
            <person name="Jaffe D.B."/>
            <person name="Jagadeeshan S."/>
            <person name="Jeck W.R."/>
            <person name="Johnson J."/>
            <person name="Jones C.D."/>
            <person name="Jordan W.C."/>
            <person name="Karpen G.H."/>
            <person name="Kataoka E."/>
            <person name="Keightley P.D."/>
            <person name="Kheradpour P."/>
            <person name="Kirkness E.F."/>
            <person name="Koerich L.B."/>
            <person name="Kristiansen K."/>
            <person name="Kudrna D."/>
            <person name="Kulathinal R.J."/>
            <person name="Kumar S."/>
            <person name="Kwok R."/>
            <person name="Lander E."/>
            <person name="Langley C.H."/>
            <person name="Lapoint R."/>
            <person name="Lazzaro B.P."/>
            <person name="Lee S.J."/>
            <person name="Levesque L."/>
            <person name="Li R."/>
            <person name="Lin C.F."/>
            <person name="Lin M.F."/>
            <person name="Lindblad-Toh K."/>
            <person name="Llopart A."/>
            <person name="Long M."/>
            <person name="Low L."/>
            <person name="Lozovsky E."/>
            <person name="Lu J."/>
            <person name="Luo M."/>
            <person name="Machado C.A."/>
            <person name="Makalowski W."/>
            <person name="Marzo M."/>
            <person name="Matsuda M."/>
            <person name="Matzkin L."/>
            <person name="McAllister B."/>
            <person name="McBride C.S."/>
            <person name="McKernan B."/>
            <person name="McKernan K."/>
            <person name="Mendez-Lago M."/>
            <person name="Minx P."/>
            <person name="Mollenhauer M.U."/>
            <person name="Montooth K."/>
            <person name="Mount S.M."/>
            <person name="Mu X."/>
            <person name="Myers E."/>
            <person name="Negre B."/>
            <person name="Newfeld S."/>
            <person name="Nielsen R."/>
            <person name="Noor M.A."/>
            <person name="O'Grady P."/>
            <person name="Pachter L."/>
            <person name="Papaceit M."/>
            <person name="Parisi M.J."/>
            <person name="Parisi M."/>
            <person name="Parts L."/>
            <person name="Pedersen J.S."/>
            <person name="Pesole G."/>
            <person name="Phillippy A.M."/>
            <person name="Ponting C.P."/>
            <person name="Pop M."/>
            <person name="Porcelli D."/>
            <person name="Powell J.R."/>
            <person name="Prohaska S."/>
            <person name="Pruitt K."/>
            <person name="Puig M."/>
            <person name="Quesneville H."/>
            <person name="Ram K.R."/>
            <person name="Rand D."/>
            <person name="Rasmussen M.D."/>
            <person name="Reed L.K."/>
            <person name="Reenan R."/>
            <person name="Reily A."/>
            <person name="Remington K.A."/>
            <person name="Rieger T.T."/>
            <person name="Ritchie M.G."/>
            <person name="Robin C."/>
            <person name="Rogers Y.H."/>
            <person name="Rohde C."/>
            <person name="Rozas J."/>
            <person name="Rubenfield M.J."/>
            <person name="Ruiz A."/>
            <person name="Russo S."/>
            <person name="Salzberg S.L."/>
            <person name="Sanchez-Gracia A."/>
            <person name="Saranga D.J."/>
            <person name="Sato H."/>
            <person name="Schaeffer S.W."/>
            <person name="Schatz M.C."/>
            <person name="Schlenke T."/>
            <person name="Schwartz R."/>
            <person name="Segarra C."/>
            <person name="Singh R.S."/>
            <person name="Sirot L."/>
            <person name="Sirota M."/>
            <person name="Sisneros N.B."/>
            <person name="Smith C.D."/>
            <person name="Smith T.F."/>
            <person name="Spieth J."/>
            <person name="Stage D.E."/>
            <person name="Stark A."/>
            <person name="Stephan W."/>
            <person name="Strausberg R.L."/>
            <person name="Strempel S."/>
            <person name="Sturgill D."/>
            <person name="Sutton G."/>
            <person name="Sutton G.G."/>
            <person name="Tao W."/>
            <person name="Teichmann S."/>
            <person name="Tobari Y.N."/>
            <person name="Tomimura Y."/>
            <person name="Tsolas J.M."/>
            <person name="Valente V.L."/>
            <person name="Venter E."/>
            <person name="Venter J.C."/>
            <person name="Vicario S."/>
            <person name="Vieira F.G."/>
            <person name="Vilella A.J."/>
            <person name="Villasante A."/>
            <person name="Walenz B."/>
            <person name="Wang J."/>
            <person name="Wasserman M."/>
            <person name="Watts T."/>
            <person name="Wilson D."/>
            <person name="Wilson R.K."/>
            <person name="Wing R.A."/>
            <person name="Wolfner M.F."/>
            <person name="Wong A."/>
            <person name="Wong G.K."/>
            <person name="Wu C.I."/>
            <person name="Wu G."/>
            <person name="Yamamoto D."/>
            <person name="Yang H.P."/>
            <person name="Yang S.P."/>
            <person name="Yorke J.A."/>
            <person name="Yoshida K."/>
            <person name="Zdobnov E."/>
            <person name="Zhang P."/>
            <person name="Zhang Y."/>
            <person name="Zimin A.V."/>
            <person name="Baldwin J."/>
            <person name="Abdouelleil A."/>
            <person name="Abdulkadir J."/>
            <person name="Abebe A."/>
            <person name="Abera B."/>
            <person name="Abreu J."/>
            <person name="Acer S.C."/>
            <person name="Aftuck L."/>
            <person name="Alexander A."/>
            <person name="An P."/>
            <person name="Anderson E."/>
            <person name="Anderson S."/>
            <person name="Arachi H."/>
            <person name="Azer M."/>
            <person name="Bachantsang P."/>
            <person name="Barry A."/>
            <person name="Bayul T."/>
            <person name="Berlin A."/>
            <person name="Bessette D."/>
            <person name="Bloom T."/>
            <person name="Blye J."/>
            <person name="Boguslavskiy L."/>
            <person name="Bonnet C."/>
            <person name="Boukhgalter B."/>
            <person name="Bourzgui I."/>
            <person name="Brown A."/>
            <person name="Cahill P."/>
            <person name="Channer S."/>
            <person name="Cheshatsang Y."/>
            <person name="Chuda L."/>
            <person name="Citroen M."/>
            <person name="Collymore A."/>
            <person name="Cooke P."/>
            <person name="Costello M."/>
            <person name="D'Aco K."/>
            <person name="Daza R."/>
            <person name="De Haan G."/>
            <person name="DeGray S."/>
            <person name="DeMaso C."/>
            <person name="Dhargay N."/>
            <person name="Dooley K."/>
            <person name="Dooley E."/>
            <person name="Doricent M."/>
            <person name="Dorje P."/>
            <person name="Dorjee K."/>
            <person name="Dupes A."/>
            <person name="Elong R."/>
            <person name="Falk J."/>
            <person name="Farina A."/>
            <person name="Faro S."/>
            <person name="Ferguson D."/>
            <person name="Fisher S."/>
            <person name="Foley C.D."/>
            <person name="Franke A."/>
            <person name="Friedrich D."/>
            <person name="Gadbois L."/>
            <person name="Gearin G."/>
            <person name="Gearin C.R."/>
            <person name="Giannoukos G."/>
            <person name="Goode T."/>
            <person name="Graham J."/>
            <person name="Grandbois E."/>
            <person name="Grewal S."/>
            <person name="Gyaltsen K."/>
            <person name="Hafez N."/>
            <person name="Hagos B."/>
            <person name="Hall J."/>
            <person name="Henson C."/>
            <person name="Hollinger A."/>
            <person name="Honan T."/>
            <person name="Huard M.D."/>
            <person name="Hughes L."/>
            <person name="Hurhula B."/>
            <person name="Husby M.E."/>
            <person name="Kamat A."/>
            <person name="Kanga B."/>
            <person name="Kashin S."/>
            <person name="Khazanovich D."/>
            <person name="Kisner P."/>
            <person name="Lance K."/>
            <person name="Lara M."/>
            <person name="Lee W."/>
            <person name="Lennon N."/>
            <person name="Letendre F."/>
            <person name="LeVine R."/>
            <person name="Lipovsky A."/>
            <person name="Liu X."/>
            <person name="Liu J."/>
            <person name="Liu S."/>
            <person name="Lokyitsang T."/>
            <person name="Lokyitsang Y."/>
            <person name="Lubonja R."/>
            <person name="Lui A."/>
            <person name="MacDonald P."/>
            <person name="Magnisalis V."/>
            <person name="Maru K."/>
            <person name="Matthews C."/>
            <person name="McCusker W."/>
            <person name="McDonough S."/>
            <person name="Mehta T."/>
            <person name="Meldrim J."/>
            <person name="Meneus L."/>
            <person name="Mihai O."/>
            <person name="Mihalev A."/>
            <person name="Mihova T."/>
            <person name="Mittelman R."/>
            <person name="Mlenga V."/>
            <person name="Montmayeur A."/>
            <person name="Mulrain L."/>
            <person name="Navidi A."/>
            <person name="Naylor J."/>
            <person name="Negash T."/>
            <person name="Nguyen T."/>
            <person name="Nguyen N."/>
            <person name="Nicol R."/>
            <person name="Norbu C."/>
            <person name="Norbu N."/>
            <person name="Novod N."/>
            <person name="O'Neill B."/>
            <person name="Osman S."/>
            <person name="Markiewicz E."/>
            <person name="Oyono O.L."/>
            <person name="Patti C."/>
            <person name="Phunkhang P."/>
            <person name="Pierre F."/>
            <person name="Priest M."/>
            <person name="Raghuraman S."/>
            <person name="Rege F."/>
            <person name="Reyes R."/>
            <person name="Rise C."/>
            <person name="Rogov P."/>
            <person name="Ross K."/>
            <person name="Ryan E."/>
            <person name="Settipalli S."/>
            <person name="Shea T."/>
            <person name="Sherpa N."/>
            <person name="Shi L."/>
            <person name="Shih D."/>
            <person name="Sparrow T."/>
            <person name="Spaulding J."/>
            <person name="Stalker J."/>
            <person name="Stange-Thomann N."/>
            <person name="Stavropoulos S."/>
            <person name="Stone C."/>
            <person name="Strader C."/>
            <person name="Tesfaye S."/>
            <person name="Thomson T."/>
            <person name="Thoulutsang Y."/>
            <person name="Thoulutsang D."/>
            <person name="Topham K."/>
            <person name="Topping I."/>
            <person name="Tsamla T."/>
            <person name="Vassiliev H."/>
            <person name="Vo A."/>
            <person name="Wangchuk T."/>
            <person name="Wangdi T."/>
            <person name="Weiand M."/>
            <person name="Wilkinson J."/>
            <person name="Wilson A."/>
            <person name="Yadav S."/>
            <person name="Young G."/>
            <person name="Yu Q."/>
            <person name="Zembek L."/>
            <person name="Zhong D."/>
            <person name="Zimmer A."/>
            <person name="Zwirko Z."/>
            <person name="Jaffe D.B."/>
            <person name="Alvarez P."/>
            <person name="Brockman W."/>
            <person name="Butler J."/>
            <person name="Chin C."/>
            <person name="Gnerre S."/>
            <person name="Grabherr M."/>
            <person name="Kleber M."/>
            <person name="Mauceli E."/>
            <person name="MacCallum I."/>
        </authorList>
    </citation>
    <scope>NUCLEOTIDE SEQUENCE [LARGE SCALE GENOMIC DNA]</scope>
    <source>
        <strain evidence="3">Rob3c / Tucson 14021-0248.25</strain>
    </source>
</reference>
<dbReference type="GO" id="GO:0016020">
    <property type="term" value="C:membrane"/>
    <property type="evidence" value="ECO:0007669"/>
    <property type="project" value="UniProtKB-SubCell"/>
</dbReference>
<keyword evidence="3" id="KW-1185">Reference proteome</keyword>
<comment type="similarity">
    <text evidence="1">Belongs to the pecanex family.</text>
</comment>
<dbReference type="HOGENOM" id="CLU_1403835_0_0_1"/>
<dbReference type="EMBL" id="CH480825">
    <property type="protein sequence ID" value="EDW43955.1"/>
    <property type="molecule type" value="Genomic_DNA"/>
</dbReference>
<dbReference type="PANTHER" id="PTHR12372:SF7">
    <property type="entry name" value="PROTEIN PECANEX"/>
    <property type="match status" value="1"/>
</dbReference>
<gene>
    <name evidence="2" type="primary">Dsec\GM19213</name>
    <name evidence="2" type="ORF">Dsec_GM19213</name>
</gene>
<feature type="transmembrane region" description="Helical" evidence="1">
    <location>
        <begin position="29"/>
        <end position="51"/>
    </location>
</feature>
<dbReference type="GO" id="GO:0005783">
    <property type="term" value="C:endoplasmic reticulum"/>
    <property type="evidence" value="ECO:0007669"/>
    <property type="project" value="TreeGrafter"/>
</dbReference>
<evidence type="ECO:0000313" key="2">
    <source>
        <dbReference type="EMBL" id="EDW43955.1"/>
    </source>
</evidence>
<sequence>MGSQTLEILRQGVWASLTGGYFYDPHQGVFCNVVHLYLWLYLLCSPFVAYLYFPSTWLTWCLYCVITSLTILMVKLANLALHRLYDRAQTMSEVDLKAQFVKVTKETEPRHDDEGGIEMKVIRPGGSRISVEQAINEASEENSIMSIDNVNSIIDLKVDVHRKNSSESIELMFYAPSMLSGGSQQDQQSLAGFR</sequence>
<organism evidence="3">
    <name type="scientific">Drosophila sechellia</name>
    <name type="common">Fruit fly</name>
    <dbReference type="NCBI Taxonomy" id="7238"/>
    <lineage>
        <taxon>Eukaryota</taxon>
        <taxon>Metazoa</taxon>
        <taxon>Ecdysozoa</taxon>
        <taxon>Arthropoda</taxon>
        <taxon>Hexapoda</taxon>
        <taxon>Insecta</taxon>
        <taxon>Pterygota</taxon>
        <taxon>Neoptera</taxon>
        <taxon>Endopterygota</taxon>
        <taxon>Diptera</taxon>
        <taxon>Brachycera</taxon>
        <taxon>Muscomorpha</taxon>
        <taxon>Ephydroidea</taxon>
        <taxon>Drosophilidae</taxon>
        <taxon>Drosophila</taxon>
        <taxon>Sophophora</taxon>
    </lineage>
</organism>
<comment type="caution">
    <text evidence="1">Lacks conserved residue(s) required for the propagation of feature annotation.</text>
</comment>
<evidence type="ECO:0000313" key="3">
    <source>
        <dbReference type="Proteomes" id="UP000001292"/>
    </source>
</evidence>
<evidence type="ECO:0000256" key="1">
    <source>
        <dbReference type="RuleBase" id="RU367089"/>
    </source>
</evidence>
<dbReference type="AlphaFoldDB" id="B4I9S4"/>
<dbReference type="InterPro" id="IPR039797">
    <property type="entry name" value="Pecanex"/>
</dbReference>
<dbReference type="GO" id="GO:0007029">
    <property type="term" value="P:endoplasmic reticulum organization"/>
    <property type="evidence" value="ECO:0007669"/>
    <property type="project" value="TreeGrafter"/>
</dbReference>
<dbReference type="Proteomes" id="UP000001292">
    <property type="component" value="Unassembled WGS sequence"/>
</dbReference>